<evidence type="ECO:0000313" key="2">
    <source>
        <dbReference type="Proteomes" id="UP000385207"/>
    </source>
</evidence>
<organism evidence="1 2">
    <name type="scientific">Pseudomonas fluorescens</name>
    <dbReference type="NCBI Taxonomy" id="294"/>
    <lineage>
        <taxon>Bacteria</taxon>
        <taxon>Pseudomonadati</taxon>
        <taxon>Pseudomonadota</taxon>
        <taxon>Gammaproteobacteria</taxon>
        <taxon>Pseudomonadales</taxon>
        <taxon>Pseudomonadaceae</taxon>
        <taxon>Pseudomonas</taxon>
    </lineage>
</organism>
<dbReference type="Proteomes" id="UP000385207">
    <property type="component" value="Unassembled WGS sequence"/>
</dbReference>
<sequence>MIMYCILAHESVQAFVNTRQVGNRSHVVAVGEEDPGQMRLYCVKSPALFTAGQEINFCEHGTLAALDWMTLAMIKRTSIDE</sequence>
<dbReference type="SUPFAM" id="SSF54506">
    <property type="entry name" value="Diaminopimelate epimerase-like"/>
    <property type="match status" value="1"/>
</dbReference>
<reference evidence="1 2" key="1">
    <citation type="submission" date="2019-09" db="EMBL/GenBank/DDBJ databases">
        <authorList>
            <person name="Chandra G."/>
            <person name="Truman W A."/>
        </authorList>
    </citation>
    <scope>NUCLEOTIDE SEQUENCE [LARGE SCALE GENOMIC DNA]</scope>
    <source>
        <strain evidence="1">PS862</strain>
    </source>
</reference>
<proteinExistence type="predicted"/>
<gene>
    <name evidence="1" type="ORF">PS862_02674</name>
</gene>
<dbReference type="EMBL" id="CABVII010000010">
    <property type="protein sequence ID" value="VVO97641.1"/>
    <property type="molecule type" value="Genomic_DNA"/>
</dbReference>
<dbReference type="OrthoDB" id="9788221at2"/>
<name>A0A5E7K6N8_PSEFL</name>
<dbReference type="RefSeq" id="WP_150784044.1">
    <property type="nucleotide sequence ID" value="NZ_CABVII010000010.1"/>
</dbReference>
<dbReference type="AlphaFoldDB" id="A0A5E7K6N8"/>
<accession>A0A5E7K6N8</accession>
<evidence type="ECO:0000313" key="1">
    <source>
        <dbReference type="EMBL" id="VVO97641.1"/>
    </source>
</evidence>
<protein>
    <submittedName>
        <fullName evidence="1">Uncharacterized protein</fullName>
    </submittedName>
</protein>